<dbReference type="RefSeq" id="WP_135063078.1">
    <property type="nucleotide sequence ID" value="NZ_CP038266.1"/>
</dbReference>
<name>A0ABX5SQT2_9MICO</name>
<dbReference type="EMBL" id="CP038266">
    <property type="protein sequence ID" value="QBR87577.1"/>
    <property type="molecule type" value="Genomic_DNA"/>
</dbReference>
<dbReference type="Proteomes" id="UP000295748">
    <property type="component" value="Chromosome"/>
</dbReference>
<protein>
    <recommendedName>
        <fullName evidence="3">DUF2867 domain-containing protein</fullName>
    </recommendedName>
</protein>
<evidence type="ECO:0000313" key="2">
    <source>
        <dbReference type="Proteomes" id="UP000295748"/>
    </source>
</evidence>
<gene>
    <name evidence="1" type="ORF">E4K62_02015</name>
</gene>
<reference evidence="1 2" key="1">
    <citation type="submission" date="2019-03" db="EMBL/GenBank/DDBJ databases">
        <authorList>
            <person name="Dong K."/>
        </authorList>
    </citation>
    <scope>NUCLEOTIDE SEQUENCE [LARGE SCALE GENOMIC DNA]</scope>
    <source>
        <strain evidence="2">dk512</strain>
    </source>
</reference>
<keyword evidence="2" id="KW-1185">Reference proteome</keyword>
<organism evidence="1 2">
    <name type="scientific">Microbacterium wangchenii</name>
    <dbReference type="NCBI Taxonomy" id="2541726"/>
    <lineage>
        <taxon>Bacteria</taxon>
        <taxon>Bacillati</taxon>
        <taxon>Actinomycetota</taxon>
        <taxon>Actinomycetes</taxon>
        <taxon>Micrococcales</taxon>
        <taxon>Microbacteriaceae</taxon>
        <taxon>Microbacterium</taxon>
    </lineage>
</organism>
<evidence type="ECO:0008006" key="3">
    <source>
        <dbReference type="Google" id="ProtNLM"/>
    </source>
</evidence>
<proteinExistence type="predicted"/>
<accession>A0ABX5SQT2</accession>
<evidence type="ECO:0000313" key="1">
    <source>
        <dbReference type="EMBL" id="QBR87577.1"/>
    </source>
</evidence>
<sequence>MSAPAGDLSLPRVDVNSVRVAASAERVWDTLIESIPAGLAFPSPFLRLIGADPAAPAGALPEAGAAIPGFAVADVLPRRRLTLVGRHHFSRYELLFTVERAPLGAMLSAYTRAEFPGLLGWGYRLLVIRSGAHRVITRRFLRGIARRAVRAPRA</sequence>